<dbReference type="PANTHER" id="PTHR30349:SF64">
    <property type="entry name" value="PROPHAGE INTEGRASE INTD-RELATED"/>
    <property type="match status" value="1"/>
</dbReference>
<keyword evidence="1" id="KW-0238">DNA-binding</keyword>
<dbReference type="InterPro" id="IPR050090">
    <property type="entry name" value="Tyrosine_recombinase_XerCD"/>
</dbReference>
<dbReference type="GO" id="GO:0003677">
    <property type="term" value="F:DNA binding"/>
    <property type="evidence" value="ECO:0007669"/>
    <property type="project" value="UniProtKB-KW"/>
</dbReference>
<dbReference type="Proteomes" id="UP000323876">
    <property type="component" value="Unassembled WGS sequence"/>
</dbReference>
<dbReference type="Gene3D" id="1.10.150.130">
    <property type="match status" value="1"/>
</dbReference>
<gene>
    <name evidence="3" type="ORF">F3087_43945</name>
</gene>
<dbReference type="InterPro" id="IPR013762">
    <property type="entry name" value="Integrase-like_cat_sf"/>
</dbReference>
<accession>A0A5N0DNG2</accession>
<proteinExistence type="predicted"/>
<reference evidence="3 4" key="1">
    <citation type="submission" date="2019-09" db="EMBL/GenBank/DDBJ databases">
        <authorList>
            <person name="Wang X."/>
        </authorList>
    </citation>
    <scope>NUCLEOTIDE SEQUENCE [LARGE SCALE GENOMIC DNA]</scope>
    <source>
        <strain evidence="3 4">CICC 11023</strain>
    </source>
</reference>
<evidence type="ECO:0000256" key="1">
    <source>
        <dbReference type="ARBA" id="ARBA00023125"/>
    </source>
</evidence>
<dbReference type="InterPro" id="IPR011010">
    <property type="entry name" value="DNA_brk_join_enz"/>
</dbReference>
<dbReference type="OrthoDB" id="4020134at2"/>
<dbReference type="EMBL" id="VXLC01000047">
    <property type="protein sequence ID" value="KAA8877459.1"/>
    <property type="molecule type" value="Genomic_DNA"/>
</dbReference>
<dbReference type="AlphaFoldDB" id="A0A5N0DNG2"/>
<dbReference type="GO" id="GO:0006310">
    <property type="term" value="P:DNA recombination"/>
    <property type="evidence" value="ECO:0007669"/>
    <property type="project" value="UniProtKB-KW"/>
</dbReference>
<dbReference type="GO" id="GO:0015074">
    <property type="term" value="P:DNA integration"/>
    <property type="evidence" value="ECO:0007669"/>
    <property type="project" value="InterPro"/>
</dbReference>
<comment type="caution">
    <text evidence="3">The sequence shown here is derived from an EMBL/GenBank/DDBJ whole genome shotgun (WGS) entry which is preliminary data.</text>
</comment>
<evidence type="ECO:0000313" key="4">
    <source>
        <dbReference type="Proteomes" id="UP000323876"/>
    </source>
</evidence>
<organism evidence="3 4">
    <name type="scientific">Nocardia colli</name>
    <dbReference type="NCBI Taxonomy" id="2545717"/>
    <lineage>
        <taxon>Bacteria</taxon>
        <taxon>Bacillati</taxon>
        <taxon>Actinomycetota</taxon>
        <taxon>Actinomycetes</taxon>
        <taxon>Mycobacteriales</taxon>
        <taxon>Nocardiaceae</taxon>
        <taxon>Nocardia</taxon>
    </lineage>
</organism>
<keyword evidence="2" id="KW-0233">DNA recombination</keyword>
<evidence type="ECO:0008006" key="5">
    <source>
        <dbReference type="Google" id="ProtNLM"/>
    </source>
</evidence>
<dbReference type="Gene3D" id="1.10.443.10">
    <property type="entry name" value="Intergrase catalytic core"/>
    <property type="match status" value="1"/>
</dbReference>
<dbReference type="SUPFAM" id="SSF56349">
    <property type="entry name" value="DNA breaking-rejoining enzymes"/>
    <property type="match status" value="1"/>
</dbReference>
<protein>
    <recommendedName>
        <fullName evidence="5">Integrase</fullName>
    </recommendedName>
</protein>
<dbReference type="InterPro" id="IPR010998">
    <property type="entry name" value="Integrase_recombinase_N"/>
</dbReference>
<evidence type="ECO:0000313" key="3">
    <source>
        <dbReference type="EMBL" id="KAA8877459.1"/>
    </source>
</evidence>
<keyword evidence="4" id="KW-1185">Reference proteome</keyword>
<name>A0A5N0DNG2_9NOCA</name>
<dbReference type="RefSeq" id="WP_150408143.1">
    <property type="nucleotide sequence ID" value="NZ_VXLC01000047.1"/>
</dbReference>
<evidence type="ECO:0000256" key="2">
    <source>
        <dbReference type="ARBA" id="ARBA00023172"/>
    </source>
</evidence>
<sequence length="500" mass="55715">MAVQIPRWQVFWCDPACTAVVFDDDPVLAGLPSLAEWARRHGTRPGQPVLLHSDGRYAVAVNGFFASARMRSAAEETRRKYATELVTWLGFLDAIDCGWDKAGVEEIDSFKFWRMSDEANPRRVAGGSVRSGLVAISAFYEWAERRYGVVNPVVKTAIRRGGRDGVVQGYQATPKVVRDRDVKWLDPGGYRRWRDIGLRGLDTAGREVALWRGRNPQRDCAFTDGLYGTGLRLREWASVLVSELPADEPARGFFTGRLAAACAKGGRGRRYWMPGHVLADVLAYVEGERAAAIRRAQARGLYERVAPRRIVTGLSGGRRLELRDEAGRVSSVPLDGLDPRARRRLFLDGAGGLVPAALWLNEDGLPRAVHGWQHSFTAANTRVAHCGLSGLAATAHMLRHSFALRWFSVGRLVYERRFAHLATAELRDFRAQFGDTWYFVMTLLGHRSVATTMNIYLEPFRELDIALLIEHAHGAAMDGLLATMLQEHPRVCTDPLASRP</sequence>
<dbReference type="PANTHER" id="PTHR30349">
    <property type="entry name" value="PHAGE INTEGRASE-RELATED"/>
    <property type="match status" value="1"/>
</dbReference>